<comment type="similarity">
    <text evidence="2">Belongs to the LplA family.</text>
</comment>
<dbReference type="GO" id="GO:0005739">
    <property type="term" value="C:mitochondrion"/>
    <property type="evidence" value="ECO:0007669"/>
    <property type="project" value="TreeGrafter"/>
</dbReference>
<dbReference type="UniPathway" id="UPA00537">
    <property type="reaction ID" value="UER00595"/>
</dbReference>
<evidence type="ECO:0000256" key="2">
    <source>
        <dbReference type="ARBA" id="ARBA00008242"/>
    </source>
</evidence>
<dbReference type="GO" id="GO:0009249">
    <property type="term" value="P:protein lipoylation"/>
    <property type="evidence" value="ECO:0007669"/>
    <property type="project" value="InterPro"/>
</dbReference>
<dbReference type="PROSITE" id="PS51733">
    <property type="entry name" value="BPL_LPL_CATALYTIC"/>
    <property type="match status" value="1"/>
</dbReference>
<accession>A0A5J4NY76</accession>
<keyword evidence="5" id="KW-1185">Reference proteome</keyword>
<feature type="domain" description="BPL/LPL catalytic" evidence="3">
    <location>
        <begin position="42"/>
        <end position="228"/>
    </location>
</feature>
<evidence type="ECO:0000256" key="1">
    <source>
        <dbReference type="ARBA" id="ARBA00005085"/>
    </source>
</evidence>
<dbReference type="CDD" id="cd16443">
    <property type="entry name" value="LplA"/>
    <property type="match status" value="1"/>
</dbReference>
<sequence length="372" mass="42536">MCVYSAVPRAFSRIFLLQSRDIFRNLAFEACLHLDRERTRQAGHTTDLLLWRSNPCVVIGRFQSSWKECCVELLHENGWSLARRQSGGGAVYHDNNNLNISFMTSRQDLDRRKCMEFLQDTLQTLHPTKLFHVGERYDLWLADNENSKPSKISGSSSRLGSNAAYHHCTLLCNSNLSNLSAVLSSTFKTLQTKATASVRSPVVNLDVDVEKVQEVVVESWIAWLTRKHEGSPEPLIIRISEGCEQEHVDPVRFTRTLSEFQSWSWINGASPAFQLDLSEFEPKLSRFGLFRLDCGRGGVVQSVSLSDQTVEDGRFQGYVNALSTALAGMECRRYAWYGPLDQFCAQWLLQHAEWRNEYELLVNSLRRLSDRF</sequence>
<dbReference type="EMBL" id="QNGE01000427">
    <property type="protein sequence ID" value="KAA3680499.1"/>
    <property type="molecule type" value="Genomic_DNA"/>
</dbReference>
<dbReference type="SUPFAM" id="SSF55681">
    <property type="entry name" value="Class II aaRS and biotin synthetases"/>
    <property type="match status" value="1"/>
</dbReference>
<dbReference type="InterPro" id="IPR004562">
    <property type="entry name" value="LipoylTrfase_LipoateP_Ligase"/>
</dbReference>
<evidence type="ECO:0000313" key="5">
    <source>
        <dbReference type="Proteomes" id="UP000324629"/>
    </source>
</evidence>
<evidence type="ECO:0000313" key="4">
    <source>
        <dbReference type="EMBL" id="KAA3680499.1"/>
    </source>
</evidence>
<protein>
    <submittedName>
        <fullName evidence="4">Lipoyltransferase 1</fullName>
    </submittedName>
</protein>
<comment type="caution">
    <text evidence="4">The sequence shown here is derived from an EMBL/GenBank/DDBJ whole genome shotgun (WGS) entry which is preliminary data.</text>
</comment>
<name>A0A5J4NY76_9TREM</name>
<dbReference type="AlphaFoldDB" id="A0A5J4NY76"/>
<reference evidence="4 5" key="1">
    <citation type="journal article" date="2019" name="Gigascience">
        <title>Whole-genome sequence of the oriental lung fluke Paragonimus westermani.</title>
        <authorList>
            <person name="Oey H."/>
            <person name="Zakrzewski M."/>
            <person name="Narain K."/>
            <person name="Devi K.R."/>
            <person name="Agatsuma T."/>
            <person name="Nawaratna S."/>
            <person name="Gobert G.N."/>
            <person name="Jones M.K."/>
            <person name="Ragan M.A."/>
            <person name="McManus D.P."/>
            <person name="Krause L."/>
        </authorList>
    </citation>
    <scope>NUCLEOTIDE SEQUENCE [LARGE SCALE GENOMIC DNA]</scope>
    <source>
        <strain evidence="4 5">IND2009</strain>
    </source>
</reference>
<proteinExistence type="inferred from homology"/>
<dbReference type="GO" id="GO:0017118">
    <property type="term" value="F:lipoyltransferase activity"/>
    <property type="evidence" value="ECO:0007669"/>
    <property type="project" value="TreeGrafter"/>
</dbReference>
<comment type="pathway">
    <text evidence="1">Protein modification; protein lipoylation via exogenous pathway; protein N(6)-(lipoyl)lysine from lipoate: step 2/2.</text>
</comment>
<dbReference type="PANTHER" id="PTHR12561">
    <property type="entry name" value="LIPOATE-PROTEIN LIGASE"/>
    <property type="match status" value="1"/>
</dbReference>
<evidence type="ECO:0000259" key="3">
    <source>
        <dbReference type="PROSITE" id="PS51733"/>
    </source>
</evidence>
<organism evidence="4 5">
    <name type="scientific">Paragonimus westermani</name>
    <dbReference type="NCBI Taxonomy" id="34504"/>
    <lineage>
        <taxon>Eukaryota</taxon>
        <taxon>Metazoa</taxon>
        <taxon>Spiralia</taxon>
        <taxon>Lophotrochozoa</taxon>
        <taxon>Platyhelminthes</taxon>
        <taxon>Trematoda</taxon>
        <taxon>Digenea</taxon>
        <taxon>Plagiorchiida</taxon>
        <taxon>Troglotremata</taxon>
        <taxon>Troglotrematidae</taxon>
        <taxon>Paragonimus</taxon>
    </lineage>
</organism>
<dbReference type="InterPro" id="IPR004143">
    <property type="entry name" value="BPL_LPL_catalytic"/>
</dbReference>
<keyword evidence="4" id="KW-0808">Transferase</keyword>
<dbReference type="Pfam" id="PF21948">
    <property type="entry name" value="LplA-B_cat"/>
    <property type="match status" value="1"/>
</dbReference>
<gene>
    <name evidence="4" type="ORF">DEA37_0004511</name>
</gene>
<dbReference type="Gene3D" id="3.30.930.10">
    <property type="entry name" value="Bira Bifunctional Protein, Domain 2"/>
    <property type="match status" value="1"/>
</dbReference>
<dbReference type="InterPro" id="IPR045864">
    <property type="entry name" value="aa-tRNA-synth_II/BPL/LPL"/>
</dbReference>
<dbReference type="PANTHER" id="PTHR12561:SF3">
    <property type="entry name" value="LIPOYLTRANSFERASE 1, MITOCHONDRIAL"/>
    <property type="match status" value="1"/>
</dbReference>
<dbReference type="Proteomes" id="UP000324629">
    <property type="component" value="Unassembled WGS sequence"/>
</dbReference>